<dbReference type="Proteomes" id="UP000240317">
    <property type="component" value="Unassembled WGS sequence"/>
</dbReference>
<name>A0A2T3W392_9DEIO</name>
<sequence>MPRIQQVTMRNFRGAAASSDITFARKPLILIFGENGTGKSTIVDAIDLVCNEGYGTVGERSSTTRKDHLPTIGARPAQVEVQIEFDSGTWTGTLNAAGKAQISPDHLRPAVRVLRRRSLLKLTEDTPGDRYKQLQSLIDVTQVERSETQLKEAAQEVNRRLTDATTTINHVQSLLNDLWDIENRPGTSSVNWAQERTAIDENTLREHIRADQKRLKHLRRLHAAQEHHTHTTQKFQGAQQELDLLETQLRDQGQTLHVDLIHLLELTQAYLTHTQSDQCPTCQQPINLSRLKQDIQERLNDATHLNNLNTRRYAAQHNLDSARHAWTAAQTELIAAQTQAQQTTTTLQEVQDTDSRLFLNQTNLENHRAIRIALDDLSEATASAHHLERTLARLNIMQSTLRQTRLDFTQAIFDQVSAETQRLYQRIHPSEPIGLSGIQLDPNRTASLHQKASFHGHDDIAPQGFYSEAHLDTLGFCFWLAVIKHTTPGAIIVLDDVFTSVDAAHLNRIDQMLLDEATSGTLSQIIVITHYRGWLDKLRYELPEKHVDVHELGTWTLAHGISVRHVIPNTTELRTLSGAPFLDRQAVASKAGVLLEAMLDHLTLAFNLSLPRHPQNKYTLDPLLTAVTKEARTWHTTRPGYPPQPWLPTLDRLKALTFIRNEVGAHFNLTSADITDHDIREFASATLALADLILCPTCGRRTYTRTIARNTLPGTCGGTCKQTHLTPTSPTTVPTPAPAGQ</sequence>
<dbReference type="Pfam" id="PF13476">
    <property type="entry name" value="AAA_23"/>
    <property type="match status" value="1"/>
</dbReference>
<dbReference type="InterPro" id="IPR027417">
    <property type="entry name" value="P-loop_NTPase"/>
</dbReference>
<dbReference type="RefSeq" id="WP_107139564.1">
    <property type="nucleotide sequence ID" value="NZ_PYSV01000037.1"/>
</dbReference>
<evidence type="ECO:0000259" key="2">
    <source>
        <dbReference type="Pfam" id="PF13476"/>
    </source>
</evidence>
<dbReference type="EMBL" id="PYSV01000037">
    <property type="protein sequence ID" value="PTA66366.1"/>
    <property type="molecule type" value="Genomic_DNA"/>
</dbReference>
<dbReference type="GO" id="GO:0016887">
    <property type="term" value="F:ATP hydrolysis activity"/>
    <property type="evidence" value="ECO:0007669"/>
    <property type="project" value="InterPro"/>
</dbReference>
<protein>
    <recommendedName>
        <fullName evidence="2">Rad50/SbcC-type AAA domain-containing protein</fullName>
    </recommendedName>
</protein>
<reference evidence="3 4" key="1">
    <citation type="submission" date="2018-03" db="EMBL/GenBank/DDBJ databases">
        <title>Draft genome of Deinococcus sp. OD32.</title>
        <authorList>
            <person name="Wang X.-P."/>
            <person name="Du Z.-J."/>
        </authorList>
    </citation>
    <scope>NUCLEOTIDE SEQUENCE [LARGE SCALE GENOMIC DNA]</scope>
    <source>
        <strain evidence="3 4">OD32</strain>
    </source>
</reference>
<comment type="caution">
    <text evidence="3">The sequence shown here is derived from an EMBL/GenBank/DDBJ whole genome shotgun (WGS) entry which is preliminary data.</text>
</comment>
<dbReference type="OrthoDB" id="378647at2"/>
<evidence type="ECO:0000256" key="1">
    <source>
        <dbReference type="SAM" id="MobiDB-lite"/>
    </source>
</evidence>
<evidence type="ECO:0000313" key="3">
    <source>
        <dbReference type="EMBL" id="PTA66366.1"/>
    </source>
</evidence>
<accession>A0A2T3W392</accession>
<evidence type="ECO:0000313" key="4">
    <source>
        <dbReference type="Proteomes" id="UP000240317"/>
    </source>
</evidence>
<dbReference type="Gene3D" id="3.40.50.300">
    <property type="entry name" value="P-loop containing nucleotide triphosphate hydrolases"/>
    <property type="match status" value="2"/>
</dbReference>
<dbReference type="InterPro" id="IPR038729">
    <property type="entry name" value="Rad50/SbcC_AAA"/>
</dbReference>
<dbReference type="SUPFAM" id="SSF52540">
    <property type="entry name" value="P-loop containing nucleoside triphosphate hydrolases"/>
    <property type="match status" value="1"/>
</dbReference>
<dbReference type="PANTHER" id="PTHR32114">
    <property type="entry name" value="ABC TRANSPORTER ABCH.3"/>
    <property type="match status" value="1"/>
</dbReference>
<feature type="region of interest" description="Disordered" evidence="1">
    <location>
        <begin position="721"/>
        <end position="741"/>
    </location>
</feature>
<dbReference type="AlphaFoldDB" id="A0A2T3W392"/>
<proteinExistence type="predicted"/>
<dbReference type="GO" id="GO:0006302">
    <property type="term" value="P:double-strand break repair"/>
    <property type="evidence" value="ECO:0007669"/>
    <property type="project" value="InterPro"/>
</dbReference>
<organism evidence="3 4">
    <name type="scientific">Deinococcus arcticus</name>
    <dbReference type="NCBI Taxonomy" id="2136176"/>
    <lineage>
        <taxon>Bacteria</taxon>
        <taxon>Thermotogati</taxon>
        <taxon>Deinococcota</taxon>
        <taxon>Deinococci</taxon>
        <taxon>Deinococcales</taxon>
        <taxon>Deinococcaceae</taxon>
        <taxon>Deinococcus</taxon>
    </lineage>
</organism>
<keyword evidence="4" id="KW-1185">Reference proteome</keyword>
<feature type="domain" description="Rad50/SbcC-type AAA" evidence="2">
    <location>
        <begin position="7"/>
        <end position="213"/>
    </location>
</feature>
<dbReference type="PANTHER" id="PTHR32114:SF2">
    <property type="entry name" value="ABC TRANSPORTER ABCH.3"/>
    <property type="match status" value="1"/>
</dbReference>
<gene>
    <name evidence="3" type="ORF">C8263_18315</name>
</gene>